<dbReference type="AlphaFoldDB" id="A0A7S0W4P2"/>
<feature type="region of interest" description="Disordered" evidence="1">
    <location>
        <begin position="1"/>
        <end position="55"/>
    </location>
</feature>
<name>A0A7S0W4P2_9CRYP</name>
<reference evidence="2" key="1">
    <citation type="submission" date="2021-01" db="EMBL/GenBank/DDBJ databases">
        <authorList>
            <person name="Corre E."/>
            <person name="Pelletier E."/>
            <person name="Niang G."/>
            <person name="Scheremetjew M."/>
            <person name="Finn R."/>
            <person name="Kale V."/>
            <person name="Holt S."/>
            <person name="Cochrane G."/>
            <person name="Meng A."/>
            <person name="Brown T."/>
            <person name="Cohen L."/>
        </authorList>
    </citation>
    <scope>NUCLEOTIDE SEQUENCE</scope>
    <source>
        <strain evidence="2">CCMP443</strain>
    </source>
</reference>
<proteinExistence type="predicted"/>
<evidence type="ECO:0000313" key="2">
    <source>
        <dbReference type="EMBL" id="CAD8803291.1"/>
    </source>
</evidence>
<evidence type="ECO:0000256" key="1">
    <source>
        <dbReference type="SAM" id="MobiDB-lite"/>
    </source>
</evidence>
<gene>
    <name evidence="2" type="ORF">HTEP1355_LOCUS16969</name>
</gene>
<protein>
    <submittedName>
        <fullName evidence="2">Uncharacterized protein</fullName>
    </submittedName>
</protein>
<accession>A0A7S0W4P2</accession>
<sequence>MKTASAWSEADGETPPSYASPPWAGETAAPLAANSMAEQPASLRGPASEHEGTASEHEGTLFILAARYGWAKDLWKEGGGAKDVKDIVRGLVRDNRLHVNPKKEGQYMNRTFGGEGPPTRATPGRLAVRYRYGVDGPERTAETPETSEAVELIIHAGGSYVPRATNEITAEDLEGCWGCFCTPSPLLVFNCCLERTRADGQDTLVHEGVFFPLFTCYSDKYDRVDGTNTFKKRDGPNDPCWVIHYKSPWKVLGGPGCWLKCRMRFARCNMVEKRSPGSGKILASEIQGCWYFKGALILPWGLEYKKADGEDALWHEGCVSCPVVFIWPMFPHYRHRWERVGDTNVFANGKGETFSLGDRQSYHSAGGPIIQRDFCAFRLCKC</sequence>
<dbReference type="EMBL" id="HBFN01029384">
    <property type="protein sequence ID" value="CAD8803291.1"/>
    <property type="molecule type" value="Transcribed_RNA"/>
</dbReference>
<organism evidence="2">
    <name type="scientific">Hemiselmis tepida</name>
    <dbReference type="NCBI Taxonomy" id="464990"/>
    <lineage>
        <taxon>Eukaryota</taxon>
        <taxon>Cryptophyceae</taxon>
        <taxon>Cryptomonadales</taxon>
        <taxon>Hemiselmidaceae</taxon>
        <taxon>Hemiselmis</taxon>
    </lineage>
</organism>